<dbReference type="Gene3D" id="2.120.10.30">
    <property type="entry name" value="TolB, C-terminal domain"/>
    <property type="match status" value="1"/>
</dbReference>
<dbReference type="InterPro" id="IPR013658">
    <property type="entry name" value="SGL"/>
</dbReference>
<dbReference type="KEGG" id="spph:KFK14_06020"/>
<dbReference type="SUPFAM" id="SSF63829">
    <property type="entry name" value="Calcium-dependent phosphotriesterase"/>
    <property type="match status" value="1"/>
</dbReference>
<evidence type="ECO:0000313" key="4">
    <source>
        <dbReference type="EMBL" id="QUT06983.1"/>
    </source>
</evidence>
<sequence>MTIWKSLRAFGCASLAICGLGAEAATASTLNDICGECRFEKVVTCGQFLEGINFDKNGAAWAVSLFSGDIIKVVDGKCVTKAKTGGHPNGARFHKDGRLFITDNARGILAYNTDTGAMTVIADKVDGKAFIANDLVFDEAGGIYVTLANNSNFIDRIGRVAYFAPGSDKAQIIADNLPYPNGVALTPDGKFVNIGLYGAKTIMTMPSVSNAQSKRGPYVLAHTDGGIGPDGMTMDSDGRLYWAEFFAGAVGIADTDGFVLGYLKLPAGAGRWTTNLTIHDGHLYVTEADKGEIWRVPVTVKPQP</sequence>
<organism evidence="4 5">
    <name type="scientific">Sphingobium phenoxybenzoativorans</name>
    <dbReference type="NCBI Taxonomy" id="1592790"/>
    <lineage>
        <taxon>Bacteria</taxon>
        <taxon>Pseudomonadati</taxon>
        <taxon>Pseudomonadota</taxon>
        <taxon>Alphaproteobacteria</taxon>
        <taxon>Sphingomonadales</taxon>
        <taxon>Sphingomonadaceae</taxon>
        <taxon>Sphingobium</taxon>
    </lineage>
</organism>
<name>A0A975K8X1_9SPHN</name>
<protein>
    <submittedName>
        <fullName evidence="4">SMP-30/gluconolactonase/LRE family protein</fullName>
    </submittedName>
</protein>
<evidence type="ECO:0000259" key="3">
    <source>
        <dbReference type="Pfam" id="PF08450"/>
    </source>
</evidence>
<accession>A0A975K8X1</accession>
<evidence type="ECO:0000313" key="5">
    <source>
        <dbReference type="Proteomes" id="UP000681425"/>
    </source>
</evidence>
<feature type="domain" description="SMP-30/Gluconolactonase/LRE-like region" evidence="3">
    <location>
        <begin position="67"/>
        <end position="288"/>
    </location>
</feature>
<proteinExistence type="predicted"/>
<dbReference type="PANTHER" id="PTHR47572">
    <property type="entry name" value="LIPOPROTEIN-RELATED"/>
    <property type="match status" value="1"/>
</dbReference>
<evidence type="ECO:0000256" key="1">
    <source>
        <dbReference type="ARBA" id="ARBA00022801"/>
    </source>
</evidence>
<dbReference type="PANTHER" id="PTHR47572:SF4">
    <property type="entry name" value="LACTONASE DRP35"/>
    <property type="match status" value="1"/>
</dbReference>
<dbReference type="EMBL" id="CP073910">
    <property type="protein sequence ID" value="QUT06983.1"/>
    <property type="molecule type" value="Genomic_DNA"/>
</dbReference>
<dbReference type="Pfam" id="PF08450">
    <property type="entry name" value="SGL"/>
    <property type="match status" value="1"/>
</dbReference>
<keyword evidence="1" id="KW-0378">Hydrolase</keyword>
<gene>
    <name evidence="4" type="ORF">KFK14_06020</name>
</gene>
<dbReference type="AlphaFoldDB" id="A0A975K8X1"/>
<feature type="signal peptide" evidence="2">
    <location>
        <begin position="1"/>
        <end position="24"/>
    </location>
</feature>
<dbReference type="InterPro" id="IPR011042">
    <property type="entry name" value="6-blade_b-propeller_TolB-like"/>
</dbReference>
<dbReference type="GO" id="GO:0016787">
    <property type="term" value="F:hydrolase activity"/>
    <property type="evidence" value="ECO:0007669"/>
    <property type="project" value="UniProtKB-KW"/>
</dbReference>
<dbReference type="Proteomes" id="UP000681425">
    <property type="component" value="Chromosome"/>
</dbReference>
<reference evidence="4" key="1">
    <citation type="submission" date="2021-04" db="EMBL/GenBank/DDBJ databases">
        <title>Isolation of p-tert-butylphenol degrading bacteria Sphingobium phenoxybenzoativorans Tas13 from active sludge.</title>
        <authorList>
            <person name="Li Y."/>
        </authorList>
    </citation>
    <scope>NUCLEOTIDE SEQUENCE</scope>
    <source>
        <strain evidence="4">Tas13</strain>
    </source>
</reference>
<dbReference type="RefSeq" id="WP_212610226.1">
    <property type="nucleotide sequence ID" value="NZ_CP073910.1"/>
</dbReference>
<feature type="chain" id="PRO_5036964542" evidence="2">
    <location>
        <begin position="25"/>
        <end position="304"/>
    </location>
</feature>
<keyword evidence="5" id="KW-1185">Reference proteome</keyword>
<keyword evidence="2" id="KW-0732">Signal</keyword>
<dbReference type="InterPro" id="IPR051262">
    <property type="entry name" value="SMP-30/CGR1_Lactonase"/>
</dbReference>
<evidence type="ECO:0000256" key="2">
    <source>
        <dbReference type="SAM" id="SignalP"/>
    </source>
</evidence>